<evidence type="ECO:0000256" key="1">
    <source>
        <dbReference type="SAM" id="MobiDB-lite"/>
    </source>
</evidence>
<accession>A0A834WF02</accession>
<dbReference type="AlphaFoldDB" id="A0A834WF02"/>
<feature type="region of interest" description="Disordered" evidence="1">
    <location>
        <begin position="44"/>
        <end position="68"/>
    </location>
</feature>
<name>A0A834WF02_9FABA</name>
<evidence type="ECO:0000313" key="2">
    <source>
        <dbReference type="EMBL" id="KAF7820880.1"/>
    </source>
</evidence>
<organism evidence="2 3">
    <name type="scientific">Senna tora</name>
    <dbReference type="NCBI Taxonomy" id="362788"/>
    <lineage>
        <taxon>Eukaryota</taxon>
        <taxon>Viridiplantae</taxon>
        <taxon>Streptophyta</taxon>
        <taxon>Embryophyta</taxon>
        <taxon>Tracheophyta</taxon>
        <taxon>Spermatophyta</taxon>
        <taxon>Magnoliopsida</taxon>
        <taxon>eudicotyledons</taxon>
        <taxon>Gunneridae</taxon>
        <taxon>Pentapetalae</taxon>
        <taxon>rosids</taxon>
        <taxon>fabids</taxon>
        <taxon>Fabales</taxon>
        <taxon>Fabaceae</taxon>
        <taxon>Caesalpinioideae</taxon>
        <taxon>Cassia clade</taxon>
        <taxon>Senna</taxon>
    </lineage>
</organism>
<evidence type="ECO:0000313" key="3">
    <source>
        <dbReference type="Proteomes" id="UP000634136"/>
    </source>
</evidence>
<comment type="caution">
    <text evidence="2">The sequence shown here is derived from an EMBL/GenBank/DDBJ whole genome shotgun (WGS) entry which is preliminary data.</text>
</comment>
<dbReference type="EMBL" id="JAAIUW010000008">
    <property type="protein sequence ID" value="KAF7820880.1"/>
    <property type="molecule type" value="Genomic_DNA"/>
</dbReference>
<gene>
    <name evidence="2" type="ORF">G2W53_026335</name>
</gene>
<sequence>MRVRHACGYWTTGVRDIVTMYDLLLQEGFLSCYNKGDTEIVGSQRGGSFDSRGEQEGALEVSWEGVHT</sequence>
<proteinExistence type="predicted"/>
<reference evidence="2" key="1">
    <citation type="submission" date="2020-09" db="EMBL/GenBank/DDBJ databases">
        <title>Genome-Enabled Discovery of Anthraquinone Biosynthesis in Senna tora.</title>
        <authorList>
            <person name="Kang S.-H."/>
            <person name="Pandey R.P."/>
            <person name="Lee C.-M."/>
            <person name="Sim J.-S."/>
            <person name="Jeong J.-T."/>
            <person name="Choi B.-S."/>
            <person name="Jung M."/>
            <person name="Ginzburg D."/>
            <person name="Zhao K."/>
            <person name="Won S.Y."/>
            <person name="Oh T.-J."/>
            <person name="Yu Y."/>
            <person name="Kim N.-H."/>
            <person name="Lee O.R."/>
            <person name="Lee T.-H."/>
            <person name="Bashyal P."/>
            <person name="Kim T.-S."/>
            <person name="Lee W.-H."/>
            <person name="Kawkins C."/>
            <person name="Kim C.-K."/>
            <person name="Kim J.S."/>
            <person name="Ahn B.O."/>
            <person name="Rhee S.Y."/>
            <person name="Sohng J.K."/>
        </authorList>
    </citation>
    <scope>NUCLEOTIDE SEQUENCE</scope>
    <source>
        <tissue evidence="2">Leaf</tissue>
    </source>
</reference>
<dbReference type="Proteomes" id="UP000634136">
    <property type="component" value="Unassembled WGS sequence"/>
</dbReference>
<keyword evidence="3" id="KW-1185">Reference proteome</keyword>
<protein>
    <submittedName>
        <fullName evidence="2">Uncharacterized protein</fullName>
    </submittedName>
</protein>